<accession>A0A0F9EXT2</accession>
<protein>
    <submittedName>
        <fullName evidence="1">Uncharacterized protein</fullName>
    </submittedName>
</protein>
<dbReference type="EMBL" id="LAZR01023319">
    <property type="protein sequence ID" value="KKL78903.1"/>
    <property type="molecule type" value="Genomic_DNA"/>
</dbReference>
<dbReference type="AlphaFoldDB" id="A0A0F9EXT2"/>
<comment type="caution">
    <text evidence="1">The sequence shown here is derived from an EMBL/GenBank/DDBJ whole genome shotgun (WGS) entry which is preliminary data.</text>
</comment>
<sequence length="61" mass="7133">MKFKVEELLEKTKVKCDCKLPSQAILKVTFPHGDIVYLCRNSFRKEIEERMRGVIKGVTFT</sequence>
<name>A0A0F9EXT2_9ZZZZ</name>
<proteinExistence type="predicted"/>
<evidence type="ECO:0000313" key="1">
    <source>
        <dbReference type="EMBL" id="KKL78903.1"/>
    </source>
</evidence>
<reference evidence="1" key="1">
    <citation type="journal article" date="2015" name="Nature">
        <title>Complex archaea that bridge the gap between prokaryotes and eukaryotes.</title>
        <authorList>
            <person name="Spang A."/>
            <person name="Saw J.H."/>
            <person name="Jorgensen S.L."/>
            <person name="Zaremba-Niedzwiedzka K."/>
            <person name="Martijn J."/>
            <person name="Lind A.E."/>
            <person name="van Eijk R."/>
            <person name="Schleper C."/>
            <person name="Guy L."/>
            <person name="Ettema T.J."/>
        </authorList>
    </citation>
    <scope>NUCLEOTIDE SEQUENCE</scope>
</reference>
<gene>
    <name evidence="1" type="ORF">LCGC14_2020150</name>
</gene>
<organism evidence="1">
    <name type="scientific">marine sediment metagenome</name>
    <dbReference type="NCBI Taxonomy" id="412755"/>
    <lineage>
        <taxon>unclassified sequences</taxon>
        <taxon>metagenomes</taxon>
        <taxon>ecological metagenomes</taxon>
    </lineage>
</organism>